<protein>
    <submittedName>
        <fullName evidence="2">Uncharacterized protein</fullName>
    </submittedName>
</protein>
<feature type="region of interest" description="Disordered" evidence="1">
    <location>
        <begin position="61"/>
        <end position="88"/>
    </location>
</feature>
<evidence type="ECO:0000313" key="2">
    <source>
        <dbReference type="EMBL" id="GFT33632.1"/>
    </source>
</evidence>
<sequence length="102" mass="11271">MAEHPQVLSNNRNYTPNNRLISYKQHGTLDHSNPDICSHCPLDSTKYLPEPHDAPVEVHSTRERGMMGRSGWPVTHIGGGPRKGVDPGVTIVGDGVRFFVTQ</sequence>
<dbReference type="Proteomes" id="UP000887013">
    <property type="component" value="Unassembled WGS sequence"/>
</dbReference>
<keyword evidence="3" id="KW-1185">Reference proteome</keyword>
<dbReference type="AlphaFoldDB" id="A0A8X6NVA0"/>
<evidence type="ECO:0000256" key="1">
    <source>
        <dbReference type="SAM" id="MobiDB-lite"/>
    </source>
</evidence>
<comment type="caution">
    <text evidence="2">The sequence shown here is derived from an EMBL/GenBank/DDBJ whole genome shotgun (WGS) entry which is preliminary data.</text>
</comment>
<proteinExistence type="predicted"/>
<dbReference type="EMBL" id="BMAW01108376">
    <property type="protein sequence ID" value="GFT33632.1"/>
    <property type="molecule type" value="Genomic_DNA"/>
</dbReference>
<organism evidence="2 3">
    <name type="scientific">Nephila pilipes</name>
    <name type="common">Giant wood spider</name>
    <name type="synonym">Nephila maculata</name>
    <dbReference type="NCBI Taxonomy" id="299642"/>
    <lineage>
        <taxon>Eukaryota</taxon>
        <taxon>Metazoa</taxon>
        <taxon>Ecdysozoa</taxon>
        <taxon>Arthropoda</taxon>
        <taxon>Chelicerata</taxon>
        <taxon>Arachnida</taxon>
        <taxon>Araneae</taxon>
        <taxon>Araneomorphae</taxon>
        <taxon>Entelegynae</taxon>
        <taxon>Araneoidea</taxon>
        <taxon>Nephilidae</taxon>
        <taxon>Nephila</taxon>
    </lineage>
</organism>
<reference evidence="2" key="1">
    <citation type="submission" date="2020-08" db="EMBL/GenBank/DDBJ databases">
        <title>Multicomponent nature underlies the extraordinary mechanical properties of spider dragline silk.</title>
        <authorList>
            <person name="Kono N."/>
            <person name="Nakamura H."/>
            <person name="Mori M."/>
            <person name="Yoshida Y."/>
            <person name="Ohtoshi R."/>
            <person name="Malay A.D."/>
            <person name="Moran D.A.P."/>
            <person name="Tomita M."/>
            <person name="Numata K."/>
            <person name="Arakawa K."/>
        </authorList>
    </citation>
    <scope>NUCLEOTIDE SEQUENCE</scope>
</reference>
<gene>
    <name evidence="2" type="ORF">NPIL_36831</name>
</gene>
<accession>A0A8X6NVA0</accession>
<evidence type="ECO:0000313" key="3">
    <source>
        <dbReference type="Proteomes" id="UP000887013"/>
    </source>
</evidence>
<name>A0A8X6NVA0_NEPPI</name>